<evidence type="ECO:0000256" key="6">
    <source>
        <dbReference type="ARBA" id="ARBA00044504"/>
    </source>
</evidence>
<sequence length="277" mass="30951">RFLNKAAIKTPEDKIGDDGSALDPWNLRTLQQVEEIKCVIRTIPVWFSGIIYYIVLGQMNTYLVFQAIQSDRRLGSTAFKIPAASYSVFAMISLTVWIPVYDRILLPFLRRITGREGGITLLQRIGVGLVLAIFTMVLSAAVETHRRKVALTRPTVGLAPHSGAISSMSGNLLIPQLILAGISEAFTVIGEIEFFYKQFPENMRSFAGSFLFCGFAMSSYLSSLLISVVNGRSNWLAQDLNQGRLDCFYYLVAALQVLNFALFLLIAKRFVYKRNAD</sequence>
<dbReference type="SUPFAM" id="SSF103473">
    <property type="entry name" value="MFS general substrate transporter"/>
    <property type="match status" value="1"/>
</dbReference>
<feature type="transmembrane region" description="Helical" evidence="7">
    <location>
        <begin position="45"/>
        <end position="65"/>
    </location>
</feature>
<dbReference type="Gene3D" id="1.20.1250.20">
    <property type="entry name" value="MFS general substrate transporter like domains"/>
    <property type="match status" value="1"/>
</dbReference>
<name>S8BZE9_9LAMI</name>
<dbReference type="OrthoDB" id="8904098at2759"/>
<comment type="subcellular location">
    <subcellularLocation>
        <location evidence="1">Membrane</location>
        <topology evidence="1">Multi-pass membrane protein</topology>
    </subcellularLocation>
</comment>
<dbReference type="EMBL" id="AUSU01010110">
    <property type="protein sequence ID" value="EPS57551.1"/>
    <property type="molecule type" value="Genomic_DNA"/>
</dbReference>
<evidence type="ECO:0000256" key="5">
    <source>
        <dbReference type="ARBA" id="ARBA00023136"/>
    </source>
</evidence>
<evidence type="ECO:0000256" key="4">
    <source>
        <dbReference type="ARBA" id="ARBA00022989"/>
    </source>
</evidence>
<comment type="similarity">
    <text evidence="6">Belongs to the major facilitator superfamily. Phosphate:H(+) symporter (TC 2.A.1.9) family.</text>
</comment>
<keyword evidence="3 7" id="KW-0812">Transmembrane</keyword>
<dbReference type="GO" id="GO:0022857">
    <property type="term" value="F:transmembrane transporter activity"/>
    <property type="evidence" value="ECO:0007669"/>
    <property type="project" value="InterPro"/>
</dbReference>
<gene>
    <name evidence="8" type="ORF">M569_17266</name>
</gene>
<keyword evidence="9" id="KW-1185">Reference proteome</keyword>
<accession>S8BZE9</accession>
<evidence type="ECO:0000256" key="3">
    <source>
        <dbReference type="ARBA" id="ARBA00022692"/>
    </source>
</evidence>
<feature type="transmembrane region" description="Helical" evidence="7">
    <location>
        <begin position="121"/>
        <end position="142"/>
    </location>
</feature>
<feature type="non-terminal residue" evidence="8">
    <location>
        <position position="277"/>
    </location>
</feature>
<dbReference type="Pfam" id="PF00854">
    <property type="entry name" value="PTR2"/>
    <property type="match status" value="1"/>
</dbReference>
<keyword evidence="4 7" id="KW-1133">Transmembrane helix</keyword>
<protein>
    <submittedName>
        <fullName evidence="8">Uncharacterized protein</fullName>
    </submittedName>
</protein>
<dbReference type="Proteomes" id="UP000015453">
    <property type="component" value="Unassembled WGS sequence"/>
</dbReference>
<evidence type="ECO:0000256" key="1">
    <source>
        <dbReference type="ARBA" id="ARBA00004141"/>
    </source>
</evidence>
<keyword evidence="5 7" id="KW-0472">Membrane</keyword>
<proteinExistence type="inferred from homology"/>
<comment type="similarity">
    <text evidence="2">Belongs to the major facilitator superfamily. Proton-dependent oligopeptide transporter (POT/PTR) (TC 2.A.17) family.</text>
</comment>
<comment type="caution">
    <text evidence="8">The sequence shown here is derived from an EMBL/GenBank/DDBJ whole genome shotgun (WGS) entry which is preliminary data.</text>
</comment>
<evidence type="ECO:0000313" key="9">
    <source>
        <dbReference type="Proteomes" id="UP000015453"/>
    </source>
</evidence>
<feature type="transmembrane region" description="Helical" evidence="7">
    <location>
        <begin position="248"/>
        <end position="267"/>
    </location>
</feature>
<evidence type="ECO:0000256" key="2">
    <source>
        <dbReference type="ARBA" id="ARBA00005982"/>
    </source>
</evidence>
<dbReference type="InterPro" id="IPR036259">
    <property type="entry name" value="MFS_trans_sf"/>
</dbReference>
<dbReference type="AlphaFoldDB" id="S8BZE9"/>
<feature type="transmembrane region" description="Helical" evidence="7">
    <location>
        <begin position="206"/>
        <end position="228"/>
    </location>
</feature>
<dbReference type="InterPro" id="IPR000109">
    <property type="entry name" value="POT_fam"/>
</dbReference>
<evidence type="ECO:0000256" key="7">
    <source>
        <dbReference type="SAM" id="Phobius"/>
    </source>
</evidence>
<dbReference type="PANTHER" id="PTHR11654">
    <property type="entry name" value="OLIGOPEPTIDE TRANSPORTER-RELATED"/>
    <property type="match status" value="1"/>
</dbReference>
<organism evidence="8 9">
    <name type="scientific">Genlisea aurea</name>
    <dbReference type="NCBI Taxonomy" id="192259"/>
    <lineage>
        <taxon>Eukaryota</taxon>
        <taxon>Viridiplantae</taxon>
        <taxon>Streptophyta</taxon>
        <taxon>Embryophyta</taxon>
        <taxon>Tracheophyta</taxon>
        <taxon>Spermatophyta</taxon>
        <taxon>Magnoliopsida</taxon>
        <taxon>eudicotyledons</taxon>
        <taxon>Gunneridae</taxon>
        <taxon>Pentapetalae</taxon>
        <taxon>asterids</taxon>
        <taxon>lamiids</taxon>
        <taxon>Lamiales</taxon>
        <taxon>Lentibulariaceae</taxon>
        <taxon>Genlisea</taxon>
    </lineage>
</organism>
<feature type="transmembrane region" description="Helical" evidence="7">
    <location>
        <begin position="77"/>
        <end position="101"/>
    </location>
</feature>
<evidence type="ECO:0000313" key="8">
    <source>
        <dbReference type="EMBL" id="EPS57551.1"/>
    </source>
</evidence>
<reference evidence="8 9" key="1">
    <citation type="journal article" date="2013" name="BMC Genomics">
        <title>The miniature genome of a carnivorous plant Genlisea aurea contains a low number of genes and short non-coding sequences.</title>
        <authorList>
            <person name="Leushkin E.V."/>
            <person name="Sutormin R.A."/>
            <person name="Nabieva E.R."/>
            <person name="Penin A.A."/>
            <person name="Kondrashov A.S."/>
            <person name="Logacheva M.D."/>
        </authorList>
    </citation>
    <scope>NUCLEOTIDE SEQUENCE [LARGE SCALE GENOMIC DNA]</scope>
</reference>
<feature type="non-terminal residue" evidence="8">
    <location>
        <position position="1"/>
    </location>
</feature>
<dbReference type="GO" id="GO:0016020">
    <property type="term" value="C:membrane"/>
    <property type="evidence" value="ECO:0007669"/>
    <property type="project" value="UniProtKB-SubCell"/>
</dbReference>